<dbReference type="InParanoid" id="A0A2K3D6F1"/>
<dbReference type="InterPro" id="IPR053020">
    <property type="entry name" value="Smr_domain_protein"/>
</dbReference>
<dbReference type="KEGG" id="cre:CHLRE_12g547950v5"/>
<proteinExistence type="predicted"/>
<reference evidence="3 4" key="1">
    <citation type="journal article" date="2007" name="Science">
        <title>The Chlamydomonas genome reveals the evolution of key animal and plant functions.</title>
        <authorList>
            <person name="Merchant S.S."/>
            <person name="Prochnik S.E."/>
            <person name="Vallon O."/>
            <person name="Harris E.H."/>
            <person name="Karpowicz S.J."/>
            <person name="Witman G.B."/>
            <person name="Terry A."/>
            <person name="Salamov A."/>
            <person name="Fritz-Laylin L.K."/>
            <person name="Marechal-Drouard L."/>
            <person name="Marshall W.F."/>
            <person name="Qu L.H."/>
            <person name="Nelson D.R."/>
            <person name="Sanderfoot A.A."/>
            <person name="Spalding M.H."/>
            <person name="Kapitonov V.V."/>
            <person name="Ren Q."/>
            <person name="Ferris P."/>
            <person name="Lindquist E."/>
            <person name="Shapiro H."/>
            <person name="Lucas S.M."/>
            <person name="Grimwood J."/>
            <person name="Schmutz J."/>
            <person name="Cardol P."/>
            <person name="Cerutti H."/>
            <person name="Chanfreau G."/>
            <person name="Chen C.L."/>
            <person name="Cognat V."/>
            <person name="Croft M.T."/>
            <person name="Dent R."/>
            <person name="Dutcher S."/>
            <person name="Fernandez E."/>
            <person name="Fukuzawa H."/>
            <person name="Gonzalez-Ballester D."/>
            <person name="Gonzalez-Halphen D."/>
            <person name="Hallmann A."/>
            <person name="Hanikenne M."/>
            <person name="Hippler M."/>
            <person name="Inwood W."/>
            <person name="Jabbari K."/>
            <person name="Kalanon M."/>
            <person name="Kuras R."/>
            <person name="Lefebvre P.A."/>
            <person name="Lemaire S.D."/>
            <person name="Lobanov A.V."/>
            <person name="Lohr M."/>
            <person name="Manuell A."/>
            <person name="Meier I."/>
            <person name="Mets L."/>
            <person name="Mittag M."/>
            <person name="Mittelmeier T."/>
            <person name="Moroney J.V."/>
            <person name="Moseley J."/>
            <person name="Napoli C."/>
            <person name="Nedelcu A.M."/>
            <person name="Niyogi K."/>
            <person name="Novoselov S.V."/>
            <person name="Paulsen I.T."/>
            <person name="Pazour G."/>
            <person name="Purton S."/>
            <person name="Ral J.P."/>
            <person name="Riano-Pachon D.M."/>
            <person name="Riekhof W."/>
            <person name="Rymarquis L."/>
            <person name="Schroda M."/>
            <person name="Stern D."/>
            <person name="Umen J."/>
            <person name="Willows R."/>
            <person name="Wilson N."/>
            <person name="Zimmer S.L."/>
            <person name="Allmer J."/>
            <person name="Balk J."/>
            <person name="Bisova K."/>
            <person name="Chen C.J."/>
            <person name="Elias M."/>
            <person name="Gendler K."/>
            <person name="Hauser C."/>
            <person name="Lamb M.R."/>
            <person name="Ledford H."/>
            <person name="Long J.C."/>
            <person name="Minagawa J."/>
            <person name="Page M.D."/>
            <person name="Pan J."/>
            <person name="Pootakham W."/>
            <person name="Roje S."/>
            <person name="Rose A."/>
            <person name="Stahlberg E."/>
            <person name="Terauchi A.M."/>
            <person name="Yang P."/>
            <person name="Ball S."/>
            <person name="Bowler C."/>
            <person name="Dieckmann C.L."/>
            <person name="Gladyshev V.N."/>
            <person name="Green P."/>
            <person name="Jorgensen R."/>
            <person name="Mayfield S."/>
            <person name="Mueller-Roeber B."/>
            <person name="Rajamani S."/>
            <person name="Sayre R.T."/>
            <person name="Brokstein P."/>
            <person name="Dubchak I."/>
            <person name="Goodstein D."/>
            <person name="Hornick L."/>
            <person name="Huang Y.W."/>
            <person name="Jhaveri J."/>
            <person name="Luo Y."/>
            <person name="Martinez D."/>
            <person name="Ngau W.C."/>
            <person name="Otillar B."/>
            <person name="Poliakov A."/>
            <person name="Porter A."/>
            <person name="Szajkowski L."/>
            <person name="Werner G."/>
            <person name="Zhou K."/>
            <person name="Grigoriev I.V."/>
            <person name="Rokhsar D.S."/>
            <person name="Grossman A.R."/>
        </authorList>
    </citation>
    <scope>NUCLEOTIDE SEQUENCE [LARGE SCALE GENOMIC DNA]</scope>
    <source>
        <strain evidence="4">CC-503</strain>
    </source>
</reference>
<dbReference type="PROSITE" id="PS50828">
    <property type="entry name" value="SMR"/>
    <property type="match status" value="1"/>
</dbReference>
<dbReference type="SMART" id="SM00463">
    <property type="entry name" value="SMR"/>
    <property type="match status" value="1"/>
</dbReference>
<dbReference type="Gramene" id="PNW76097">
    <property type="protein sequence ID" value="PNW76097"/>
    <property type="gene ID" value="CHLRE_12g547950v5"/>
</dbReference>
<dbReference type="SMART" id="SM01162">
    <property type="entry name" value="DUF1771"/>
    <property type="match status" value="1"/>
</dbReference>
<dbReference type="Gene3D" id="3.30.1370.110">
    <property type="match status" value="1"/>
</dbReference>
<dbReference type="RefSeq" id="XP_042919063.1">
    <property type="nucleotide sequence ID" value="XM_043068917.1"/>
</dbReference>
<dbReference type="EMBL" id="CM008973">
    <property type="protein sequence ID" value="PNW76097.1"/>
    <property type="molecule type" value="Genomic_DNA"/>
</dbReference>
<dbReference type="OrthoDB" id="3231855at2759"/>
<dbReference type="InterPro" id="IPR002625">
    <property type="entry name" value="Smr_dom"/>
</dbReference>
<dbReference type="PaxDb" id="3055-EDP02918"/>
<dbReference type="InterPro" id="IPR036063">
    <property type="entry name" value="Smr_dom_sf"/>
</dbReference>
<feature type="compositionally biased region" description="Basic and acidic residues" evidence="1">
    <location>
        <begin position="48"/>
        <end position="67"/>
    </location>
</feature>
<dbReference type="AlphaFoldDB" id="A0A2K3D6F1"/>
<dbReference type="Proteomes" id="UP000006906">
    <property type="component" value="Chromosome 12"/>
</dbReference>
<evidence type="ECO:0000256" key="1">
    <source>
        <dbReference type="SAM" id="MobiDB-lite"/>
    </source>
</evidence>
<dbReference type="InterPro" id="IPR013899">
    <property type="entry name" value="DUF1771"/>
</dbReference>
<feature type="compositionally biased region" description="Gly residues" evidence="1">
    <location>
        <begin position="1"/>
        <end position="10"/>
    </location>
</feature>
<name>A0A2K3D6F1_CHLRE</name>
<feature type="compositionally biased region" description="Low complexity" evidence="1">
    <location>
        <begin position="34"/>
        <end position="45"/>
    </location>
</feature>
<feature type="region of interest" description="Disordered" evidence="1">
    <location>
        <begin position="1"/>
        <end position="67"/>
    </location>
</feature>
<dbReference type="Pfam" id="PF01713">
    <property type="entry name" value="Smr"/>
    <property type="match status" value="1"/>
</dbReference>
<dbReference type="Pfam" id="PF08590">
    <property type="entry name" value="DUF1771"/>
    <property type="match status" value="1"/>
</dbReference>
<feature type="domain" description="Smr" evidence="2">
    <location>
        <begin position="96"/>
        <end position="174"/>
    </location>
</feature>
<accession>A0A2K3D6F1</accession>
<protein>
    <recommendedName>
        <fullName evidence="2">Smr domain-containing protein</fullName>
    </recommendedName>
</protein>
<evidence type="ECO:0000313" key="3">
    <source>
        <dbReference type="EMBL" id="PNW76097.1"/>
    </source>
</evidence>
<gene>
    <name evidence="3" type="ORF">CHLRE_12g547950v5</name>
</gene>
<keyword evidence="4" id="KW-1185">Reference proteome</keyword>
<dbReference type="PANTHER" id="PTHR47417">
    <property type="entry name" value="SMR DOMAIN-CONTAINING PROTEIN YPL199C"/>
    <property type="match status" value="1"/>
</dbReference>
<dbReference type="GeneID" id="66055774"/>
<organism evidence="3 4">
    <name type="scientific">Chlamydomonas reinhardtii</name>
    <name type="common">Chlamydomonas smithii</name>
    <dbReference type="NCBI Taxonomy" id="3055"/>
    <lineage>
        <taxon>Eukaryota</taxon>
        <taxon>Viridiplantae</taxon>
        <taxon>Chlorophyta</taxon>
        <taxon>core chlorophytes</taxon>
        <taxon>Chlorophyceae</taxon>
        <taxon>CS clade</taxon>
        <taxon>Chlamydomonadales</taxon>
        <taxon>Chlamydomonadaceae</taxon>
        <taxon>Chlamydomonas</taxon>
    </lineage>
</organism>
<sequence>MGNASSGGSGWSRDPTAAGGDPSRPEYWRAQGDAHAQARNAAFAASKEAYRRGDHARAGQLSREGKQHAAQCDEANARAAALALAQHNTGRSLGELDLHGLRVKEAIAEVEKAIAAARASNPPQQRLVLIVGKGLHSADGVPKLKPAIEGLVRRHNLRVTPGVPNAGCILVEFVKPSERGWAGDVLAWMTRGCVIC</sequence>
<evidence type="ECO:0000313" key="4">
    <source>
        <dbReference type="Proteomes" id="UP000006906"/>
    </source>
</evidence>
<dbReference type="STRING" id="3055.A0A2K3D6F1"/>
<dbReference type="ExpressionAtlas" id="A0A2K3D6F1">
    <property type="expression patterns" value="baseline"/>
</dbReference>
<dbReference type="PANTHER" id="PTHR47417:SF1">
    <property type="entry name" value="SMR DOMAIN-CONTAINING PROTEIN YPL199C"/>
    <property type="match status" value="1"/>
</dbReference>
<evidence type="ECO:0000259" key="2">
    <source>
        <dbReference type="PROSITE" id="PS50828"/>
    </source>
</evidence>
<dbReference type="SUPFAM" id="SSF160443">
    <property type="entry name" value="SMR domain-like"/>
    <property type="match status" value="1"/>
</dbReference>